<organism evidence="3">
    <name type="scientific">marine metagenome</name>
    <dbReference type="NCBI Taxonomy" id="408172"/>
    <lineage>
        <taxon>unclassified sequences</taxon>
        <taxon>metagenomes</taxon>
        <taxon>ecological metagenomes</taxon>
    </lineage>
</organism>
<dbReference type="EMBL" id="UINC01205343">
    <property type="protein sequence ID" value="SVE26475.1"/>
    <property type="molecule type" value="Genomic_DNA"/>
</dbReference>
<dbReference type="AlphaFoldDB" id="A0A383C4F2"/>
<evidence type="ECO:0000256" key="1">
    <source>
        <dbReference type="SAM" id="MobiDB-lite"/>
    </source>
</evidence>
<feature type="compositionally biased region" description="Basic and acidic residues" evidence="1">
    <location>
        <begin position="105"/>
        <end position="115"/>
    </location>
</feature>
<name>A0A383C4F2_9ZZZZ</name>
<evidence type="ECO:0000313" key="3">
    <source>
        <dbReference type="EMBL" id="SVE26475.1"/>
    </source>
</evidence>
<evidence type="ECO:0000256" key="2">
    <source>
        <dbReference type="SAM" id="Phobius"/>
    </source>
</evidence>
<feature type="non-terminal residue" evidence="3">
    <location>
        <position position="243"/>
    </location>
</feature>
<reference evidence="3" key="1">
    <citation type="submission" date="2018-05" db="EMBL/GenBank/DDBJ databases">
        <authorList>
            <person name="Lanie J.A."/>
            <person name="Ng W.-L."/>
            <person name="Kazmierczak K.M."/>
            <person name="Andrzejewski T.M."/>
            <person name="Davidsen T.M."/>
            <person name="Wayne K.J."/>
            <person name="Tettelin H."/>
            <person name="Glass J.I."/>
            <person name="Rusch D."/>
            <person name="Podicherti R."/>
            <person name="Tsui H.-C.T."/>
            <person name="Winkler M.E."/>
        </authorList>
    </citation>
    <scope>NUCLEOTIDE SEQUENCE</scope>
</reference>
<keyword evidence="2" id="KW-0812">Transmembrane</keyword>
<sequence>QDARNKVRTKLSQIETTESFDTVHTDDGYQKSKLFLDILNREISEREDQLVEFSPENEKAADEEEIPQKGRKKKAKKTTEDDVPTIKAPKGPYKRKATQADQDADQEHEHDDGTFHSHAGGKKPHKHDTVDESEQLNEVGLPVIAIGLVALALAAYGTISSIVGNAKRTAAIAHDTKAMKIAIALGEDSFDSRIWGMRVKIVDGEAVPPEGAEKAIESSEVTEGKEDEAELVMAAKDMVDRVT</sequence>
<accession>A0A383C4F2</accession>
<protein>
    <submittedName>
        <fullName evidence="3">Uncharacterized protein</fullName>
    </submittedName>
</protein>
<keyword evidence="2" id="KW-1133">Transmembrane helix</keyword>
<gene>
    <name evidence="3" type="ORF">METZ01_LOCUS479329</name>
</gene>
<feature type="non-terminal residue" evidence="3">
    <location>
        <position position="1"/>
    </location>
</feature>
<proteinExistence type="predicted"/>
<feature type="transmembrane region" description="Helical" evidence="2">
    <location>
        <begin position="139"/>
        <end position="159"/>
    </location>
</feature>
<feature type="region of interest" description="Disordered" evidence="1">
    <location>
        <begin position="49"/>
        <end position="133"/>
    </location>
</feature>
<keyword evidence="2" id="KW-0472">Membrane</keyword>